<dbReference type="RefSeq" id="WP_052372398.1">
    <property type="nucleotide sequence ID" value="NZ_BSTI01000006.1"/>
</dbReference>
<reference evidence="1" key="1">
    <citation type="submission" date="2023-03" db="EMBL/GenBank/DDBJ databases">
        <title>Amycolatopsis taiwanensis NBRC 103393.</title>
        <authorList>
            <person name="Ichikawa N."/>
            <person name="Sato H."/>
            <person name="Tonouchi N."/>
        </authorList>
    </citation>
    <scope>NUCLEOTIDE SEQUENCE</scope>
    <source>
        <strain evidence="1">NBRC 103393</strain>
    </source>
</reference>
<accession>A0A9W6VCT2</accession>
<dbReference type="AlphaFoldDB" id="A0A9W6VCT2"/>
<dbReference type="Proteomes" id="UP001165136">
    <property type="component" value="Unassembled WGS sequence"/>
</dbReference>
<organism evidence="1 2">
    <name type="scientific">Amycolatopsis taiwanensis</name>
    <dbReference type="NCBI Taxonomy" id="342230"/>
    <lineage>
        <taxon>Bacteria</taxon>
        <taxon>Bacillati</taxon>
        <taxon>Actinomycetota</taxon>
        <taxon>Actinomycetes</taxon>
        <taxon>Pseudonocardiales</taxon>
        <taxon>Pseudonocardiaceae</taxon>
        <taxon>Amycolatopsis</taxon>
    </lineage>
</organism>
<dbReference type="EMBL" id="BSTI01000006">
    <property type="protein sequence ID" value="GLY66518.1"/>
    <property type="molecule type" value="Genomic_DNA"/>
</dbReference>
<evidence type="ECO:0000313" key="1">
    <source>
        <dbReference type="EMBL" id="GLY66518.1"/>
    </source>
</evidence>
<keyword evidence="2" id="KW-1185">Reference proteome</keyword>
<name>A0A9W6VCT2_9PSEU</name>
<proteinExistence type="predicted"/>
<gene>
    <name evidence="1" type="ORF">Atai01_31370</name>
</gene>
<sequence>MGIPWKASPEELAAKAKAEHDAGRQRFIALIRLDISRKEYASEEWSAAVEAIEGAGWVVDHFSVAERQGRADDAYFLFKRR</sequence>
<evidence type="ECO:0000313" key="2">
    <source>
        <dbReference type="Proteomes" id="UP001165136"/>
    </source>
</evidence>
<comment type="caution">
    <text evidence="1">The sequence shown here is derived from an EMBL/GenBank/DDBJ whole genome shotgun (WGS) entry which is preliminary data.</text>
</comment>
<protein>
    <submittedName>
        <fullName evidence="1">Uncharacterized protein</fullName>
    </submittedName>
</protein>